<evidence type="ECO:0000313" key="3">
    <source>
        <dbReference type="Proteomes" id="UP001336020"/>
    </source>
</evidence>
<keyword evidence="2" id="KW-0269">Exonuclease</keyword>
<protein>
    <submittedName>
        <fullName evidence="2">3'-5' exonuclease</fullName>
    </submittedName>
</protein>
<comment type="caution">
    <text evidence="2">The sequence shown here is derived from an EMBL/GenBank/DDBJ whole genome shotgun (WGS) entry which is preliminary data.</text>
</comment>
<dbReference type="NCBIfam" id="NF005927">
    <property type="entry name" value="PRK07942.1"/>
    <property type="match status" value="1"/>
</dbReference>
<organism evidence="2 3">
    <name type="scientific">Rhodococcus artemisiae</name>
    <dbReference type="NCBI Taxonomy" id="714159"/>
    <lineage>
        <taxon>Bacteria</taxon>
        <taxon>Bacillati</taxon>
        <taxon>Actinomycetota</taxon>
        <taxon>Actinomycetes</taxon>
        <taxon>Mycobacteriales</taxon>
        <taxon>Nocardiaceae</taxon>
        <taxon>Rhodococcus</taxon>
    </lineage>
</organism>
<dbReference type="Gene3D" id="3.30.420.10">
    <property type="entry name" value="Ribonuclease H-like superfamily/Ribonuclease H"/>
    <property type="match status" value="1"/>
</dbReference>
<accession>A0ABU7L642</accession>
<dbReference type="Pfam" id="PF00929">
    <property type="entry name" value="RNase_T"/>
    <property type="match status" value="1"/>
</dbReference>
<dbReference type="Proteomes" id="UP001336020">
    <property type="component" value="Unassembled WGS sequence"/>
</dbReference>
<dbReference type="InterPro" id="IPR036397">
    <property type="entry name" value="RNaseH_sf"/>
</dbReference>
<dbReference type="InterPro" id="IPR012337">
    <property type="entry name" value="RNaseH-like_sf"/>
</dbReference>
<dbReference type="SMART" id="SM00479">
    <property type="entry name" value="EXOIII"/>
    <property type="match status" value="1"/>
</dbReference>
<dbReference type="SUPFAM" id="SSF53098">
    <property type="entry name" value="Ribonuclease H-like"/>
    <property type="match status" value="1"/>
</dbReference>
<sequence length="260" mass="29121">MTPWPDRPLCAFDLETTDRDPRTARIVSACVATFDGEHIHSRTWLLDPGIPIPSETIAIHGITDELARTRGMDYRAGYLEIREALLDAWARGHIVVAFNASYDLTVMDAEGKRLGLPSLVFGLVADPYVIDREMDRKRSGKRTLAAVCDAYGVTLSCAHEAEADALAAGHLVRALVARFPQLAELDIMADQAAWHAERQRNFAEYLEGLGRDTTDVDGGWPLRGASNVDVLERPANAVAEPWTTRLRRRAREFFQRIRRR</sequence>
<dbReference type="RefSeq" id="WP_330132093.1">
    <property type="nucleotide sequence ID" value="NZ_JAUTXY010000002.1"/>
</dbReference>
<evidence type="ECO:0000313" key="2">
    <source>
        <dbReference type="EMBL" id="MEE2056812.1"/>
    </source>
</evidence>
<dbReference type="EMBL" id="JAUTXY010000002">
    <property type="protein sequence ID" value="MEE2056812.1"/>
    <property type="molecule type" value="Genomic_DNA"/>
</dbReference>
<name>A0ABU7L642_9NOCA</name>
<keyword evidence="3" id="KW-1185">Reference proteome</keyword>
<dbReference type="InterPro" id="IPR013520">
    <property type="entry name" value="Ribonucl_H"/>
</dbReference>
<keyword evidence="2" id="KW-0378">Hydrolase</keyword>
<feature type="domain" description="Exonuclease" evidence="1">
    <location>
        <begin position="8"/>
        <end position="181"/>
    </location>
</feature>
<dbReference type="CDD" id="cd06127">
    <property type="entry name" value="DEDDh"/>
    <property type="match status" value="1"/>
</dbReference>
<proteinExistence type="predicted"/>
<reference evidence="2 3" key="1">
    <citation type="submission" date="2023-07" db="EMBL/GenBank/DDBJ databases">
        <authorList>
            <person name="Girao M."/>
            <person name="Carvalho M.F."/>
        </authorList>
    </citation>
    <scope>NUCLEOTIDE SEQUENCE [LARGE SCALE GENOMIC DNA]</scope>
    <source>
        <strain evidence="2 3">YIM65754</strain>
    </source>
</reference>
<gene>
    <name evidence="2" type="ORF">Q7514_04645</name>
</gene>
<evidence type="ECO:0000259" key="1">
    <source>
        <dbReference type="SMART" id="SM00479"/>
    </source>
</evidence>
<dbReference type="GO" id="GO:0004527">
    <property type="term" value="F:exonuclease activity"/>
    <property type="evidence" value="ECO:0007669"/>
    <property type="project" value="UniProtKB-KW"/>
</dbReference>
<keyword evidence="2" id="KW-0540">Nuclease</keyword>